<dbReference type="GeneTree" id="ENSGT00940000154311"/>
<dbReference type="PANTHER" id="PTHR14453">
    <property type="entry name" value="PARP/ZINC FINGER CCCH TYPE DOMAIN CONTAINING PROTEIN"/>
    <property type="match status" value="1"/>
</dbReference>
<dbReference type="GO" id="GO:0005634">
    <property type="term" value="C:nucleus"/>
    <property type="evidence" value="ECO:0007669"/>
    <property type="project" value="UniProtKB-SubCell"/>
</dbReference>
<protein>
    <recommendedName>
        <fullName evidence="7">Poly [ADP-ribose] polymerase</fullName>
        <shortName evidence="7">PARP</shortName>
        <ecNumber evidence="7">2.4.2.-</ecNumber>
    </recommendedName>
</protein>
<dbReference type="Pfam" id="PF00644">
    <property type="entry name" value="PARP"/>
    <property type="match status" value="1"/>
</dbReference>
<comment type="subcellular location">
    <subcellularLocation>
        <location evidence="1">Nucleus</location>
    </subcellularLocation>
</comment>
<comment type="similarity">
    <text evidence="6">Belongs to the ARTD/PARP family.</text>
</comment>
<dbReference type="InterPro" id="IPR052056">
    <property type="entry name" value="Mono-ARTD/PARP"/>
</dbReference>
<evidence type="ECO:0000313" key="10">
    <source>
        <dbReference type="Ensembl" id="ENSTNIP00000011736.1"/>
    </source>
</evidence>
<dbReference type="InterPro" id="IPR043472">
    <property type="entry name" value="Macro_dom-like"/>
</dbReference>
<dbReference type="InParanoid" id="H3CU02"/>
<feature type="domain" description="PARP catalytic" evidence="8">
    <location>
        <begin position="402"/>
        <end position="591"/>
    </location>
</feature>
<keyword evidence="3 7" id="KW-0808">Transferase</keyword>
<organism evidence="10 11">
    <name type="scientific">Tetraodon nigroviridis</name>
    <name type="common">Spotted green pufferfish</name>
    <name type="synonym">Chelonodon nigroviridis</name>
    <dbReference type="NCBI Taxonomy" id="99883"/>
    <lineage>
        <taxon>Eukaryota</taxon>
        <taxon>Metazoa</taxon>
        <taxon>Chordata</taxon>
        <taxon>Craniata</taxon>
        <taxon>Vertebrata</taxon>
        <taxon>Euteleostomi</taxon>
        <taxon>Actinopterygii</taxon>
        <taxon>Neopterygii</taxon>
        <taxon>Teleostei</taxon>
        <taxon>Neoteleostei</taxon>
        <taxon>Acanthomorphata</taxon>
        <taxon>Eupercaria</taxon>
        <taxon>Tetraodontiformes</taxon>
        <taxon>Tetradontoidea</taxon>
        <taxon>Tetraodontidae</taxon>
        <taxon>Tetraodon</taxon>
    </lineage>
</organism>
<dbReference type="Proteomes" id="UP000007303">
    <property type="component" value="Unassembled WGS sequence"/>
</dbReference>
<dbReference type="GO" id="GO:0070212">
    <property type="term" value="P:protein poly-ADP-ribosylation"/>
    <property type="evidence" value="ECO:0007669"/>
    <property type="project" value="TreeGrafter"/>
</dbReference>
<evidence type="ECO:0000256" key="5">
    <source>
        <dbReference type="ARBA" id="ARBA00023242"/>
    </source>
</evidence>
<dbReference type="Ensembl" id="ENSTNIT00000011924.1">
    <property type="protein sequence ID" value="ENSTNIP00000011736.1"/>
    <property type="gene ID" value="ENSTNIG00000008883.1"/>
</dbReference>
<accession>H3CU02</accession>
<dbReference type="Pfam" id="PF23254">
    <property type="entry name" value="KH_PARP14_8"/>
    <property type="match status" value="1"/>
</dbReference>
<dbReference type="EC" id="2.4.2.-" evidence="7"/>
<dbReference type="AlphaFoldDB" id="H3CU02"/>
<reference evidence="10" key="2">
    <citation type="submission" date="2025-08" db="UniProtKB">
        <authorList>
            <consortium name="Ensembl"/>
        </authorList>
    </citation>
    <scope>IDENTIFICATION</scope>
</reference>
<dbReference type="OMA" id="NDDEGCQ"/>
<dbReference type="Gene3D" id="3.90.228.10">
    <property type="match status" value="1"/>
</dbReference>
<dbReference type="PANTHER" id="PTHR14453:SF89">
    <property type="entry name" value="PROTEIN MONO-ADP-RIBOSYLTRANSFERASE PARP14"/>
    <property type="match status" value="1"/>
</dbReference>
<dbReference type="Pfam" id="PF01661">
    <property type="entry name" value="Macro"/>
    <property type="match status" value="1"/>
</dbReference>
<dbReference type="InterPro" id="IPR057049">
    <property type="entry name" value="PARP14_KH_8"/>
</dbReference>
<keyword evidence="11" id="KW-1185">Reference proteome</keyword>
<dbReference type="CDD" id="cd01439">
    <property type="entry name" value="TCCD_inducible_PARP_like"/>
    <property type="match status" value="1"/>
</dbReference>
<dbReference type="GO" id="GO:0010629">
    <property type="term" value="P:negative regulation of gene expression"/>
    <property type="evidence" value="ECO:0007669"/>
    <property type="project" value="TreeGrafter"/>
</dbReference>
<evidence type="ECO:0000256" key="2">
    <source>
        <dbReference type="ARBA" id="ARBA00022676"/>
    </source>
</evidence>
<name>H3CU02_TETNG</name>
<evidence type="ECO:0000313" key="11">
    <source>
        <dbReference type="Proteomes" id="UP000007303"/>
    </source>
</evidence>
<dbReference type="GO" id="GO:0003714">
    <property type="term" value="F:transcription corepressor activity"/>
    <property type="evidence" value="ECO:0007669"/>
    <property type="project" value="TreeGrafter"/>
</dbReference>
<keyword evidence="4 7" id="KW-0520">NAD</keyword>
<evidence type="ECO:0000256" key="4">
    <source>
        <dbReference type="ARBA" id="ARBA00023027"/>
    </source>
</evidence>
<keyword evidence="5" id="KW-0539">Nucleus</keyword>
<dbReference type="GO" id="GO:1990404">
    <property type="term" value="F:NAD+-protein mono-ADP-ribosyltransferase activity"/>
    <property type="evidence" value="ECO:0007669"/>
    <property type="project" value="TreeGrafter"/>
</dbReference>
<evidence type="ECO:0000256" key="6">
    <source>
        <dbReference type="ARBA" id="ARBA00024347"/>
    </source>
</evidence>
<dbReference type="GO" id="GO:0003950">
    <property type="term" value="F:NAD+ poly-ADP-ribosyltransferase activity"/>
    <property type="evidence" value="ECO:0007669"/>
    <property type="project" value="UniProtKB-UniRule"/>
</dbReference>
<dbReference type="FunFam" id="3.90.228.10:FF:000008">
    <property type="entry name" value="Poly [ADP-ribose] polymerase"/>
    <property type="match status" value="1"/>
</dbReference>
<reference evidence="10" key="3">
    <citation type="submission" date="2025-09" db="UniProtKB">
        <authorList>
            <consortium name="Ensembl"/>
        </authorList>
    </citation>
    <scope>IDENTIFICATION</scope>
</reference>
<evidence type="ECO:0000256" key="1">
    <source>
        <dbReference type="ARBA" id="ARBA00004123"/>
    </source>
</evidence>
<dbReference type="HOGENOM" id="CLU_012160_2_0_1"/>
<evidence type="ECO:0000256" key="7">
    <source>
        <dbReference type="RuleBase" id="RU362114"/>
    </source>
</evidence>
<dbReference type="SUPFAM" id="SSF56399">
    <property type="entry name" value="ADP-ribosylation"/>
    <property type="match status" value="1"/>
</dbReference>
<dbReference type="PROSITE" id="PS51059">
    <property type="entry name" value="PARP_CATALYTIC"/>
    <property type="match status" value="1"/>
</dbReference>
<evidence type="ECO:0000256" key="3">
    <source>
        <dbReference type="ARBA" id="ARBA00022679"/>
    </source>
</evidence>
<keyword evidence="2 7" id="KW-0328">Glycosyltransferase</keyword>
<dbReference type="GO" id="GO:0005737">
    <property type="term" value="C:cytoplasm"/>
    <property type="evidence" value="ECO:0007669"/>
    <property type="project" value="TreeGrafter"/>
</dbReference>
<sequence>VQTKEGLNIALATGKIEDATTDVIVNSVFKALNLKEGALSNAIFQAAGPQLQVLLNAKKSSGTVGDVIVTEGCQLKSMFVYHAVTPAKGTAQDQAMKALSGIFRDCLNKAEDRGMTSISFPTIGTGQLGFSKDHVAQVLYGEISKFSHKRQTKSLTEVTVILYSGDTETQQVFTEELKKHFSKNTVSVGCTFNRCTICILGHFSKIITTSEMHETKMGSVTIQAVTGDITKETTDVIVNSSNENFTLKRGVSKAILEAAGQAVEAECQKLEMKPYVSVIHAVAPRLDVDRTKHSKGVAQLKKAIKGSLQLAERNNCVSVALPICGKSQAGVDSDTITDNFISSFSQADSQRITDIQVTLSVRIMQESKQGTESLTIEGLGKDVLKASKKLANPQKLFLSTDEDIPTHWDVVINTSCHTVTLAAGTAEYKRVQDKFQATCKQTIITIDRIQNPLLWKTLQMKKRNMDQKNGHQNNEKTLFHGTTEDAVAIINEHGFNRSYAGKNAACYGNGTYFAVNATYSAKDLYSKPNQNGEKHMYLCQVLTGDYTLGKIGMVVPPPKTLNSCNDDEANPTIFVVFHDNHAYPEYLIKFK</sequence>
<dbReference type="InterPro" id="IPR002589">
    <property type="entry name" value="Macro_dom"/>
</dbReference>
<reference evidence="11" key="1">
    <citation type="journal article" date="2004" name="Nature">
        <title>Genome duplication in the teleost fish Tetraodon nigroviridis reveals the early vertebrate proto-karyotype.</title>
        <authorList>
            <person name="Jaillon O."/>
            <person name="Aury J.-M."/>
            <person name="Brunet F."/>
            <person name="Petit J.-L."/>
            <person name="Stange-Thomann N."/>
            <person name="Mauceli E."/>
            <person name="Bouneau L."/>
            <person name="Fischer C."/>
            <person name="Ozouf-Costaz C."/>
            <person name="Bernot A."/>
            <person name="Nicaud S."/>
            <person name="Jaffe D."/>
            <person name="Fisher S."/>
            <person name="Lutfalla G."/>
            <person name="Dossat C."/>
            <person name="Segurens B."/>
            <person name="Dasilva C."/>
            <person name="Salanoubat M."/>
            <person name="Levy M."/>
            <person name="Boudet N."/>
            <person name="Castellano S."/>
            <person name="Anthouard V."/>
            <person name="Jubin C."/>
            <person name="Castelli V."/>
            <person name="Katinka M."/>
            <person name="Vacherie B."/>
            <person name="Biemont C."/>
            <person name="Skalli Z."/>
            <person name="Cattolico L."/>
            <person name="Poulain J."/>
            <person name="De Berardinis V."/>
            <person name="Cruaud C."/>
            <person name="Duprat S."/>
            <person name="Brottier P."/>
            <person name="Coutanceau J.-P."/>
            <person name="Gouzy J."/>
            <person name="Parra G."/>
            <person name="Lardier G."/>
            <person name="Chapple C."/>
            <person name="McKernan K.J."/>
            <person name="McEwan P."/>
            <person name="Bosak S."/>
            <person name="Kellis M."/>
            <person name="Volff J.-N."/>
            <person name="Guigo R."/>
            <person name="Zody M.C."/>
            <person name="Mesirov J."/>
            <person name="Lindblad-Toh K."/>
            <person name="Birren B."/>
            <person name="Nusbaum C."/>
            <person name="Kahn D."/>
            <person name="Robinson-Rechavi M."/>
            <person name="Laudet V."/>
            <person name="Schachter V."/>
            <person name="Quetier F."/>
            <person name="Saurin W."/>
            <person name="Scarpelli C."/>
            <person name="Wincker P."/>
            <person name="Lander E.S."/>
            <person name="Weissenbach J."/>
            <person name="Roest Crollius H."/>
        </authorList>
    </citation>
    <scope>NUCLEOTIDE SEQUENCE [LARGE SCALE GENOMIC DNA]</scope>
</reference>
<feature type="domain" description="Macro" evidence="9">
    <location>
        <begin position="1"/>
        <end position="181"/>
    </location>
</feature>
<evidence type="ECO:0000259" key="8">
    <source>
        <dbReference type="PROSITE" id="PS51059"/>
    </source>
</evidence>
<dbReference type="SUPFAM" id="SSF52949">
    <property type="entry name" value="Macro domain-like"/>
    <property type="match status" value="2"/>
</dbReference>
<dbReference type="PROSITE" id="PS51154">
    <property type="entry name" value="MACRO"/>
    <property type="match status" value="2"/>
</dbReference>
<dbReference type="InterPro" id="IPR012317">
    <property type="entry name" value="Poly(ADP-ribose)pol_cat_dom"/>
</dbReference>
<dbReference type="Gene3D" id="3.40.220.10">
    <property type="entry name" value="Leucine Aminopeptidase, subunit E, domain 1"/>
    <property type="match status" value="2"/>
</dbReference>
<dbReference type="STRING" id="99883.ENSTNIP00000011736"/>
<evidence type="ECO:0000259" key="9">
    <source>
        <dbReference type="PROSITE" id="PS51154"/>
    </source>
</evidence>
<feature type="domain" description="Macro" evidence="9">
    <location>
        <begin position="209"/>
        <end position="363"/>
    </location>
</feature>
<proteinExistence type="inferred from homology"/>
<dbReference type="SMART" id="SM00506">
    <property type="entry name" value="A1pp"/>
    <property type="match status" value="2"/>
</dbReference>